<comment type="subunit">
    <text evidence="17">Core component of the spliceosomal U1, U2, U4 and U5 small nuclear ribonucleoproteins (snRNPs), the building blocks of the spliceosome.</text>
</comment>
<comment type="function">
    <text evidence="16">Plays a role in pre-mRNA splicing as a core component of the spliceosomal U1, U2, U4 and U5 small nuclear ribonucleoproteins (snRNPs), the building blocks of the spliceosome.</text>
</comment>
<keyword evidence="8" id="KW-0507">mRNA processing</keyword>
<evidence type="ECO:0000256" key="13">
    <source>
        <dbReference type="ARBA" id="ARBA00023242"/>
    </source>
</evidence>
<proteinExistence type="inferred from homology"/>
<evidence type="ECO:0000256" key="12">
    <source>
        <dbReference type="ARBA" id="ARBA00023187"/>
    </source>
</evidence>
<dbReference type="GO" id="GO:0016255">
    <property type="term" value="P:attachment of GPI anchor to protein"/>
    <property type="evidence" value="ECO:0007669"/>
    <property type="project" value="InterPro"/>
</dbReference>
<evidence type="ECO:0000256" key="14">
    <source>
        <dbReference type="ARBA" id="ARBA00023274"/>
    </source>
</evidence>
<dbReference type="GO" id="GO:0000398">
    <property type="term" value="P:mRNA splicing, via spliceosome"/>
    <property type="evidence" value="ECO:0007669"/>
    <property type="project" value="InterPro"/>
</dbReference>
<evidence type="ECO:0000313" key="23">
    <source>
        <dbReference type="WBParaSite" id="sdigi.contig44.g2788.t1"/>
    </source>
</evidence>
<keyword evidence="11" id="KW-0694">RNA-binding</keyword>
<keyword evidence="7" id="KW-0337">GPI-anchor biosynthesis</keyword>
<keyword evidence="13" id="KW-0539">Nucleus</keyword>
<dbReference type="PANTHER" id="PTHR48067">
    <property type="entry name" value="GPI-ANCHOR TRANSAMIDASE"/>
    <property type="match status" value="1"/>
</dbReference>
<keyword evidence="10" id="KW-0732">Signal</keyword>
<sequence>MATRGGKVQKVMVQPINLIFRYLQNRSRIQIWLYEDITHRIEGYIIEKLVFSSPGFDEYMNVVLDEAEEVNMKTKNRNKVGRIMLKVRLIKLEGVSGVYVLIQKAFLTTLLVIHQFTTYFSDGMLLLVITLIVLTDASVQQQTSLQRHVESFFEIPGHTNNWAVLVCTSRFWFNYRHVANVLSLYHSVKRLGIPDSNIILMLADDMPCNARNPKPGTVYNSKYERINLYGVEVEVDYRGYEVSVENFMRLVTGRVHPSTPRSKRLLSNHQSNVLIYLTGHGGDGFLKFQDSEELTNVDLADAIETMYQGNRYNEMLVIADTCQSESMYQKIYSPNVLATSSSLVGEDSLSYDVDQSIGVYIIDRYTQFTLEFLENKVKSLMTNLSMTDYFDSCPKSKCLSTVGIRTDLYPKDPKRVRVTDFFGSSRIIRTITERIEFDDAWLNLPPYYGKSANSMVI</sequence>
<dbReference type="GO" id="GO:0003723">
    <property type="term" value="F:RNA binding"/>
    <property type="evidence" value="ECO:0007669"/>
    <property type="project" value="UniProtKB-KW"/>
</dbReference>
<dbReference type="InterPro" id="IPR027078">
    <property type="entry name" value="snRNP-E"/>
</dbReference>
<keyword evidence="20" id="KW-0472">Membrane</keyword>
<evidence type="ECO:0000256" key="9">
    <source>
        <dbReference type="ARBA" id="ARBA00022728"/>
    </source>
</evidence>
<comment type="pathway">
    <text evidence="3">Glycolipid biosynthesis; glycosylphosphatidylinositol-anchor biosynthesis.</text>
</comment>
<evidence type="ECO:0000256" key="20">
    <source>
        <dbReference type="SAM" id="Phobius"/>
    </source>
</evidence>
<evidence type="ECO:0000256" key="16">
    <source>
        <dbReference type="ARBA" id="ARBA00058057"/>
    </source>
</evidence>
<dbReference type="GO" id="GO:0006508">
    <property type="term" value="P:proteolysis"/>
    <property type="evidence" value="ECO:0007669"/>
    <property type="project" value="InterPro"/>
</dbReference>
<dbReference type="Pfam" id="PF01650">
    <property type="entry name" value="Peptidase_C13"/>
    <property type="match status" value="1"/>
</dbReference>
<reference evidence="23" key="1">
    <citation type="submission" date="2022-11" db="UniProtKB">
        <authorList>
            <consortium name="WormBaseParasite"/>
        </authorList>
    </citation>
    <scope>IDENTIFICATION</scope>
</reference>
<accession>A0A915PU60</accession>
<feature type="active site" description="Nucleophile" evidence="19">
    <location>
        <position position="322"/>
    </location>
</feature>
<evidence type="ECO:0000256" key="4">
    <source>
        <dbReference type="ARBA" id="ARBA00006850"/>
    </source>
</evidence>
<evidence type="ECO:0000256" key="15">
    <source>
        <dbReference type="ARBA" id="ARBA00030143"/>
    </source>
</evidence>
<evidence type="ECO:0000256" key="1">
    <source>
        <dbReference type="ARBA" id="ARBA00004123"/>
    </source>
</evidence>
<dbReference type="FunFam" id="2.30.30.100:FF:000013">
    <property type="entry name" value="Small nuclear ribonucleoprotein E"/>
    <property type="match status" value="1"/>
</dbReference>
<dbReference type="GO" id="GO:0005829">
    <property type="term" value="C:cytosol"/>
    <property type="evidence" value="ECO:0007669"/>
    <property type="project" value="UniProtKB-SubCell"/>
</dbReference>
<dbReference type="GO" id="GO:0006506">
    <property type="term" value="P:GPI anchor biosynthetic process"/>
    <property type="evidence" value="ECO:0007669"/>
    <property type="project" value="UniProtKB-KW"/>
</dbReference>
<feature type="domain" description="Sm" evidence="21">
    <location>
        <begin position="21"/>
        <end position="92"/>
    </location>
</feature>
<evidence type="ECO:0000259" key="21">
    <source>
        <dbReference type="SMART" id="SM00651"/>
    </source>
</evidence>
<evidence type="ECO:0000256" key="5">
    <source>
        <dbReference type="ARBA" id="ARBA00009941"/>
    </source>
</evidence>
<comment type="similarity">
    <text evidence="5">Belongs to the peptidase C13 family.</text>
</comment>
<keyword evidence="20" id="KW-0812">Transmembrane</keyword>
<comment type="subcellular location">
    <subcellularLocation>
        <location evidence="2">Cytoplasm</location>
        <location evidence="2">Cytosol</location>
    </subcellularLocation>
    <subcellularLocation>
        <location evidence="1">Nucleus</location>
    </subcellularLocation>
</comment>
<dbReference type="AlphaFoldDB" id="A0A915PU60"/>
<evidence type="ECO:0000256" key="3">
    <source>
        <dbReference type="ARBA" id="ARBA00004687"/>
    </source>
</evidence>
<dbReference type="CDD" id="cd01718">
    <property type="entry name" value="Sm_E"/>
    <property type="match status" value="1"/>
</dbReference>
<dbReference type="SMART" id="SM00651">
    <property type="entry name" value="Sm"/>
    <property type="match status" value="1"/>
</dbReference>
<evidence type="ECO:0000256" key="11">
    <source>
        <dbReference type="ARBA" id="ARBA00022884"/>
    </source>
</evidence>
<dbReference type="Gene3D" id="3.40.50.1460">
    <property type="match status" value="1"/>
</dbReference>
<keyword evidence="9" id="KW-0747">Spliceosome</keyword>
<evidence type="ECO:0000256" key="17">
    <source>
        <dbReference type="ARBA" id="ARBA00063415"/>
    </source>
</evidence>
<dbReference type="FunFam" id="3.40.50.1460:FF:000002">
    <property type="entry name" value="GPI-anchor transamidase"/>
    <property type="match status" value="1"/>
</dbReference>
<feature type="transmembrane region" description="Helical" evidence="20">
    <location>
        <begin position="92"/>
        <end position="113"/>
    </location>
</feature>
<dbReference type="InterPro" id="IPR010920">
    <property type="entry name" value="LSM_dom_sf"/>
</dbReference>
<name>A0A915PU60_9BILA</name>
<feature type="active site" evidence="19">
    <location>
        <position position="280"/>
    </location>
</feature>
<dbReference type="GO" id="GO:0005681">
    <property type="term" value="C:spliceosomal complex"/>
    <property type="evidence" value="ECO:0007669"/>
    <property type="project" value="UniProtKB-KW"/>
</dbReference>
<organism evidence="22 23">
    <name type="scientific">Setaria digitata</name>
    <dbReference type="NCBI Taxonomy" id="48799"/>
    <lineage>
        <taxon>Eukaryota</taxon>
        <taxon>Metazoa</taxon>
        <taxon>Ecdysozoa</taxon>
        <taxon>Nematoda</taxon>
        <taxon>Chromadorea</taxon>
        <taxon>Rhabditida</taxon>
        <taxon>Spirurina</taxon>
        <taxon>Spiruromorpha</taxon>
        <taxon>Filarioidea</taxon>
        <taxon>Setariidae</taxon>
        <taxon>Setaria</taxon>
    </lineage>
</organism>
<comment type="similarity">
    <text evidence="4">Belongs to the snRNP Sm proteins family.</text>
</comment>
<dbReference type="WBParaSite" id="sdigi.contig44.g2788.t1">
    <property type="protein sequence ID" value="sdigi.contig44.g2788.t1"/>
    <property type="gene ID" value="sdigi.contig44.g2788"/>
</dbReference>
<dbReference type="InterPro" id="IPR001096">
    <property type="entry name" value="Peptidase_C13"/>
</dbReference>
<evidence type="ECO:0000256" key="8">
    <source>
        <dbReference type="ARBA" id="ARBA00022664"/>
    </source>
</evidence>
<dbReference type="InterPro" id="IPR028361">
    <property type="entry name" value="GPI_transamidase"/>
</dbReference>
<keyword evidence="6" id="KW-0963">Cytoplasm</keyword>
<evidence type="ECO:0000256" key="10">
    <source>
        <dbReference type="ARBA" id="ARBA00022729"/>
    </source>
</evidence>
<evidence type="ECO:0000256" key="7">
    <source>
        <dbReference type="ARBA" id="ARBA00022502"/>
    </source>
</evidence>
<evidence type="ECO:0000256" key="6">
    <source>
        <dbReference type="ARBA" id="ARBA00022490"/>
    </source>
</evidence>
<evidence type="ECO:0000256" key="19">
    <source>
        <dbReference type="PIRSR" id="PIRSR019663-1"/>
    </source>
</evidence>
<dbReference type="PRINTS" id="PR00776">
    <property type="entry name" value="HEMOGLOBNASE"/>
</dbReference>
<evidence type="ECO:0000256" key="18">
    <source>
        <dbReference type="ARBA" id="ARBA00071875"/>
    </source>
</evidence>
<evidence type="ECO:0000313" key="22">
    <source>
        <dbReference type="Proteomes" id="UP000887581"/>
    </source>
</evidence>
<dbReference type="GO" id="GO:0003923">
    <property type="term" value="F:GPI-anchor transamidase activity"/>
    <property type="evidence" value="ECO:0007669"/>
    <property type="project" value="InterPro"/>
</dbReference>
<keyword evidence="22" id="KW-1185">Reference proteome</keyword>
<dbReference type="InterPro" id="IPR001163">
    <property type="entry name" value="Sm_dom_euk/arc"/>
</dbReference>
<keyword evidence="14" id="KW-0687">Ribonucleoprotein</keyword>
<keyword evidence="20" id="KW-1133">Transmembrane helix</keyword>
<dbReference type="Proteomes" id="UP000887581">
    <property type="component" value="Unplaced"/>
</dbReference>
<dbReference type="Gene3D" id="2.30.30.100">
    <property type="match status" value="1"/>
</dbReference>
<dbReference type="Pfam" id="PF01423">
    <property type="entry name" value="LSM"/>
    <property type="match status" value="1"/>
</dbReference>
<evidence type="ECO:0000256" key="2">
    <source>
        <dbReference type="ARBA" id="ARBA00004514"/>
    </source>
</evidence>
<dbReference type="GO" id="GO:0042765">
    <property type="term" value="C:GPI-anchor transamidase complex"/>
    <property type="evidence" value="ECO:0007669"/>
    <property type="project" value="InterPro"/>
</dbReference>
<keyword evidence="12" id="KW-0508">mRNA splicing</keyword>
<dbReference type="PIRSF" id="PIRSF019663">
    <property type="entry name" value="Legumain"/>
    <property type="match status" value="1"/>
</dbReference>
<dbReference type="PIRSF" id="PIRSF500138">
    <property type="entry name" value="GPI8"/>
    <property type="match status" value="1"/>
</dbReference>
<dbReference type="SUPFAM" id="SSF50182">
    <property type="entry name" value="Sm-like ribonucleoproteins"/>
    <property type="match status" value="1"/>
</dbReference>
<dbReference type="PANTHER" id="PTHR48067:SF1">
    <property type="entry name" value="GPI-ANCHOR TRANSAMIDASE"/>
    <property type="match status" value="1"/>
</dbReference>
<protein>
    <recommendedName>
        <fullName evidence="18">Probable small nuclear ribonucleoprotein E</fullName>
    </recommendedName>
    <alternativeName>
        <fullName evidence="15">Sm protein E</fullName>
    </alternativeName>
</protein>